<accession>A0A7R9P7Y2</accession>
<protein>
    <submittedName>
        <fullName evidence="1">(California timema) hypothetical protein</fullName>
    </submittedName>
</protein>
<dbReference type="AlphaFoldDB" id="A0A7R9P7Y2"/>
<evidence type="ECO:0000313" key="1">
    <source>
        <dbReference type="EMBL" id="CAD7573452.1"/>
    </source>
</evidence>
<reference evidence="1" key="1">
    <citation type="submission" date="2020-11" db="EMBL/GenBank/DDBJ databases">
        <authorList>
            <person name="Tran Van P."/>
        </authorList>
    </citation>
    <scope>NUCLEOTIDE SEQUENCE</scope>
</reference>
<dbReference type="EMBL" id="OE181620">
    <property type="protein sequence ID" value="CAD7573452.1"/>
    <property type="molecule type" value="Genomic_DNA"/>
</dbReference>
<proteinExistence type="predicted"/>
<organism evidence="1">
    <name type="scientific">Timema californicum</name>
    <name type="common">California timema</name>
    <name type="synonym">Walking stick</name>
    <dbReference type="NCBI Taxonomy" id="61474"/>
    <lineage>
        <taxon>Eukaryota</taxon>
        <taxon>Metazoa</taxon>
        <taxon>Ecdysozoa</taxon>
        <taxon>Arthropoda</taxon>
        <taxon>Hexapoda</taxon>
        <taxon>Insecta</taxon>
        <taxon>Pterygota</taxon>
        <taxon>Neoptera</taxon>
        <taxon>Polyneoptera</taxon>
        <taxon>Phasmatodea</taxon>
        <taxon>Timematodea</taxon>
        <taxon>Timematoidea</taxon>
        <taxon>Timematidae</taxon>
        <taxon>Timema</taxon>
    </lineage>
</organism>
<gene>
    <name evidence="1" type="ORF">TCMB3V08_LOCUS6090</name>
</gene>
<name>A0A7R9P7Y2_TIMCA</name>
<sequence length="78" mass="8929">MVFKFVYKSCDDNNQLVQNVPSMLAVKESTLAAQVFLSADLVKEAIDAFIHAEDWNKAKRVARELEPRYNLFKTSSTF</sequence>